<reference evidence="2 3" key="1">
    <citation type="submission" date="2019-03" db="EMBL/GenBank/DDBJ databases">
        <title>Single cell metagenomics reveals metabolic interactions within the superorganism composed of flagellate Streblomastix strix and complex community of Bacteroidetes bacteria on its surface.</title>
        <authorList>
            <person name="Treitli S.C."/>
            <person name="Kolisko M."/>
            <person name="Husnik F."/>
            <person name="Keeling P."/>
            <person name="Hampl V."/>
        </authorList>
    </citation>
    <scope>NUCLEOTIDE SEQUENCE [LARGE SCALE GENOMIC DNA]</scope>
    <source>
        <strain evidence="2">ST1C</strain>
    </source>
</reference>
<dbReference type="InterPro" id="IPR036866">
    <property type="entry name" value="RibonucZ/Hydroxyglut_hydro"/>
</dbReference>
<comment type="caution">
    <text evidence="2">The sequence shown here is derived from an EMBL/GenBank/DDBJ whole genome shotgun (WGS) entry which is preliminary data.</text>
</comment>
<dbReference type="Gene3D" id="3.60.15.10">
    <property type="entry name" value="Ribonuclease Z/Hydroxyacylglutathione hydrolase-like"/>
    <property type="match status" value="1"/>
</dbReference>
<dbReference type="InterPro" id="IPR001279">
    <property type="entry name" value="Metallo-B-lactamas"/>
</dbReference>
<gene>
    <name evidence="2" type="ORF">EZS28_016799</name>
</gene>
<dbReference type="Gene3D" id="3.40.50.360">
    <property type="match status" value="1"/>
</dbReference>
<accession>A0A5J4VYK4</accession>
<organism evidence="2 3">
    <name type="scientific">Streblomastix strix</name>
    <dbReference type="NCBI Taxonomy" id="222440"/>
    <lineage>
        <taxon>Eukaryota</taxon>
        <taxon>Metamonada</taxon>
        <taxon>Preaxostyla</taxon>
        <taxon>Oxymonadida</taxon>
        <taxon>Streblomastigidae</taxon>
        <taxon>Streblomastix</taxon>
    </lineage>
</organism>
<name>A0A5J4VYK4_9EUKA</name>
<dbReference type="InterPro" id="IPR008254">
    <property type="entry name" value="Flavodoxin/NO_synth"/>
</dbReference>
<dbReference type="Proteomes" id="UP000324800">
    <property type="component" value="Unassembled WGS sequence"/>
</dbReference>
<dbReference type="SMART" id="SM00849">
    <property type="entry name" value="Lactamase_B"/>
    <property type="match status" value="1"/>
</dbReference>
<dbReference type="AlphaFoldDB" id="A0A5J4VYK4"/>
<dbReference type="SUPFAM" id="SSF52218">
    <property type="entry name" value="Flavoproteins"/>
    <property type="match status" value="1"/>
</dbReference>
<protein>
    <submittedName>
        <fullName evidence="2">Putative nitric oxide reductase</fullName>
    </submittedName>
</protein>
<dbReference type="InterPro" id="IPR029039">
    <property type="entry name" value="Flavoprotein-like_sf"/>
</dbReference>
<dbReference type="EMBL" id="SNRW01004278">
    <property type="protein sequence ID" value="KAA6387675.1"/>
    <property type="molecule type" value="Genomic_DNA"/>
</dbReference>
<dbReference type="InterPro" id="IPR045761">
    <property type="entry name" value="ODP_dom"/>
</dbReference>
<evidence type="ECO:0000259" key="1">
    <source>
        <dbReference type="PROSITE" id="PS50902"/>
    </source>
</evidence>
<dbReference type="SUPFAM" id="SSF56281">
    <property type="entry name" value="Metallo-hydrolase/oxidoreductase"/>
    <property type="match status" value="1"/>
</dbReference>
<proteinExistence type="predicted"/>
<evidence type="ECO:0000313" key="2">
    <source>
        <dbReference type="EMBL" id="KAA6387675.1"/>
    </source>
</evidence>
<sequence>MTYRELLPGLFSVGVSDAPLREFHVHEIGRGTSYNSYLVRGKDKIVIFDTVKNTYAAPFVENVKAALYTIFPKDPKGDEILNHIDILFVLHTEQDHSGSLEFIYNRSPHAEVWTNSKCYDNLKRFFPASKDWRVKVLKDNEISNIGGLSAHLIETPLLHWPDSSMVYIKELKVLLTSDAFGQHVGTTAKTSEEADEDALLLDMKAYYAQVFAQFQRPALKMISDIEAVLTDNPALRAKPEIATVDNWRKPFVAKNLDWILPAHGVVLHGQHLIERSFVLTKRWALRIPTQKVIVIYDTMYGATERLAAAAVEGAASVIVKEKVGKDEIQHHVVVDLIPARSTAMLSIVSEVLDAAVVLVGSCTFNNTYMPSVAKVLHVLKSYAWKDKKVGIFGSYGWSKAGIQQLQKEVTEGLGWKLLNSEPILALNQVDADLIAQARALGVQAAEAVFAVAKPEACISV</sequence>
<feature type="domain" description="Flavodoxin-like" evidence="1">
    <location>
        <begin position="292"/>
        <end position="445"/>
    </location>
</feature>
<dbReference type="Pfam" id="PF19583">
    <property type="entry name" value="ODP"/>
    <property type="match status" value="1"/>
</dbReference>
<dbReference type="GO" id="GO:0010181">
    <property type="term" value="F:FMN binding"/>
    <property type="evidence" value="ECO:0007669"/>
    <property type="project" value="InterPro"/>
</dbReference>
<dbReference type="PANTHER" id="PTHR43717:SF1">
    <property type="entry name" value="ANAEROBIC NITRIC OXIDE REDUCTASE FLAVORUBREDOXIN"/>
    <property type="match status" value="1"/>
</dbReference>
<dbReference type="CDD" id="cd07709">
    <property type="entry name" value="flavodiiron_proteins_MBL-fold"/>
    <property type="match status" value="1"/>
</dbReference>
<evidence type="ECO:0000313" key="3">
    <source>
        <dbReference type="Proteomes" id="UP000324800"/>
    </source>
</evidence>
<dbReference type="PANTHER" id="PTHR43717">
    <property type="entry name" value="ANAEROBIC NITRIC OXIDE REDUCTASE FLAVORUBREDOXIN"/>
    <property type="match status" value="1"/>
</dbReference>
<dbReference type="OrthoDB" id="432169at2759"/>
<dbReference type="PROSITE" id="PS50902">
    <property type="entry name" value="FLAVODOXIN_LIKE"/>
    <property type="match status" value="1"/>
</dbReference>